<dbReference type="AlphaFoldDB" id="A0ABD1XUI2"/>
<gene>
    <name evidence="1" type="ORF">R1flu_024156</name>
</gene>
<keyword evidence="2" id="KW-1185">Reference proteome</keyword>
<evidence type="ECO:0000313" key="1">
    <source>
        <dbReference type="EMBL" id="KAL2612464.1"/>
    </source>
</evidence>
<name>A0ABD1XUI2_9MARC</name>
<dbReference type="Proteomes" id="UP001605036">
    <property type="component" value="Unassembled WGS sequence"/>
</dbReference>
<organism evidence="1 2">
    <name type="scientific">Riccia fluitans</name>
    <dbReference type="NCBI Taxonomy" id="41844"/>
    <lineage>
        <taxon>Eukaryota</taxon>
        <taxon>Viridiplantae</taxon>
        <taxon>Streptophyta</taxon>
        <taxon>Embryophyta</taxon>
        <taxon>Marchantiophyta</taxon>
        <taxon>Marchantiopsida</taxon>
        <taxon>Marchantiidae</taxon>
        <taxon>Marchantiales</taxon>
        <taxon>Ricciaceae</taxon>
        <taxon>Riccia</taxon>
    </lineage>
</organism>
<protein>
    <submittedName>
        <fullName evidence="1">Uncharacterized protein</fullName>
    </submittedName>
</protein>
<proteinExistence type="predicted"/>
<reference evidence="1 2" key="1">
    <citation type="submission" date="2024-09" db="EMBL/GenBank/DDBJ databases">
        <title>Chromosome-scale assembly of Riccia fluitans.</title>
        <authorList>
            <person name="Paukszto L."/>
            <person name="Sawicki J."/>
            <person name="Karawczyk K."/>
            <person name="Piernik-Szablinska J."/>
            <person name="Szczecinska M."/>
            <person name="Mazdziarz M."/>
        </authorList>
    </citation>
    <scope>NUCLEOTIDE SEQUENCE [LARGE SCALE GENOMIC DNA]</scope>
    <source>
        <strain evidence="1">Rf_01</strain>
        <tissue evidence="1">Aerial parts of the thallus</tissue>
    </source>
</reference>
<dbReference type="EMBL" id="JBHFFA010000007">
    <property type="protein sequence ID" value="KAL2612464.1"/>
    <property type="molecule type" value="Genomic_DNA"/>
</dbReference>
<comment type="caution">
    <text evidence="1">The sequence shown here is derived from an EMBL/GenBank/DDBJ whole genome shotgun (WGS) entry which is preliminary data.</text>
</comment>
<sequence length="135" mass="14895">MLCPARPRTKSFFAACRKFSPDFSEFIPELEKFGGGSPLVRKFPNGSSGEDGYRSQRPCFRPGPMFGRSLQQHISQILVEFKVPEFPRWNNSCLSGIIISNQVVSTGAPFVGPTLGSLCSLHLIGSFPRIIAFLV</sequence>
<evidence type="ECO:0000313" key="2">
    <source>
        <dbReference type="Proteomes" id="UP001605036"/>
    </source>
</evidence>
<accession>A0ABD1XUI2</accession>